<dbReference type="PROSITE" id="PS50076">
    <property type="entry name" value="DNAJ_2"/>
    <property type="match status" value="1"/>
</dbReference>
<keyword evidence="1" id="KW-0235">DNA replication</keyword>
<dbReference type="SUPFAM" id="SSF46565">
    <property type="entry name" value="Chaperone J-domain"/>
    <property type="match status" value="1"/>
</dbReference>
<dbReference type="AlphaFoldDB" id="A0A7Y0L2M1"/>
<dbReference type="EMBL" id="JABBVZ010000013">
    <property type="protein sequence ID" value="NMP21862.1"/>
    <property type="molecule type" value="Genomic_DNA"/>
</dbReference>
<dbReference type="Proteomes" id="UP000533476">
    <property type="component" value="Unassembled WGS sequence"/>
</dbReference>
<dbReference type="PANTHER" id="PTHR44825">
    <property type="match status" value="1"/>
</dbReference>
<dbReference type="PANTHER" id="PTHR44825:SF1">
    <property type="entry name" value="DNAJ HOMOLOG SUBFAMILY C MEMBER 4"/>
    <property type="match status" value="1"/>
</dbReference>
<feature type="region of interest" description="Disordered" evidence="2">
    <location>
        <begin position="59"/>
        <end position="78"/>
    </location>
</feature>
<dbReference type="InterPro" id="IPR036869">
    <property type="entry name" value="J_dom_sf"/>
</dbReference>
<evidence type="ECO:0000313" key="5">
    <source>
        <dbReference type="Proteomes" id="UP000533476"/>
    </source>
</evidence>
<comment type="caution">
    <text evidence="4">The sequence shown here is derived from an EMBL/GenBank/DDBJ whole genome shotgun (WGS) entry which is preliminary data.</text>
</comment>
<evidence type="ECO:0000259" key="3">
    <source>
        <dbReference type="PROSITE" id="PS50076"/>
    </source>
</evidence>
<evidence type="ECO:0000256" key="1">
    <source>
        <dbReference type="ARBA" id="ARBA00022705"/>
    </source>
</evidence>
<evidence type="ECO:0000256" key="2">
    <source>
        <dbReference type="SAM" id="MobiDB-lite"/>
    </source>
</evidence>
<dbReference type="GO" id="GO:0006260">
    <property type="term" value="P:DNA replication"/>
    <property type="evidence" value="ECO:0007669"/>
    <property type="project" value="UniProtKB-KW"/>
</dbReference>
<name>A0A7Y0L2M1_9FIRM</name>
<dbReference type="InterPro" id="IPR001623">
    <property type="entry name" value="DnaJ_domain"/>
</dbReference>
<organism evidence="4 5">
    <name type="scientific">Sulfobacillus harzensis</name>
    <dbReference type="NCBI Taxonomy" id="2729629"/>
    <lineage>
        <taxon>Bacteria</taxon>
        <taxon>Bacillati</taxon>
        <taxon>Bacillota</taxon>
        <taxon>Clostridia</taxon>
        <taxon>Eubacteriales</taxon>
        <taxon>Clostridiales Family XVII. Incertae Sedis</taxon>
        <taxon>Sulfobacillus</taxon>
    </lineage>
</organism>
<dbReference type="RefSeq" id="WP_169097652.1">
    <property type="nucleotide sequence ID" value="NZ_JABBVZ010000013.1"/>
</dbReference>
<dbReference type="Gene3D" id="1.10.287.110">
    <property type="entry name" value="DnaJ domain"/>
    <property type="match status" value="1"/>
</dbReference>
<reference evidence="4 5" key="1">
    <citation type="submission" date="2020-04" db="EMBL/GenBank/DDBJ databases">
        <authorList>
            <person name="Zhang R."/>
            <person name="Schippers A."/>
        </authorList>
    </citation>
    <scope>NUCLEOTIDE SEQUENCE [LARGE SCALE GENOMIC DNA]</scope>
    <source>
        <strain evidence="4 5">DSM 109850</strain>
    </source>
</reference>
<dbReference type="InterPro" id="IPR052763">
    <property type="entry name" value="DnaJ_C4"/>
</dbReference>
<sequence>MTWYEVLQISRHATPDEIKRAYRRLTLVRHPDAGGSTEAMRELLEAYRILSDPRLRQDYDRKLGPEKPSDQDNAFHEDATDSSAIPPIILGSPPPVIHRNQRVLARSNGKTVAQSRCAVGIHSVIAIPPESCVVVLAVIRNLSAQIQPVCARDTVLLDQFGLQSSGESAWDILENNGLSALWSSDVEVWPKAMTRLGMYYPWDGFGVPRRWVARWSYFEPGHTSGFVKGYIDIDVPLKELTQ</sequence>
<dbReference type="SMART" id="SM00271">
    <property type="entry name" value="DnaJ"/>
    <property type="match status" value="1"/>
</dbReference>
<evidence type="ECO:0000313" key="4">
    <source>
        <dbReference type="EMBL" id="NMP21862.1"/>
    </source>
</evidence>
<gene>
    <name evidence="4" type="ORF">HIJ39_05790</name>
</gene>
<dbReference type="CDD" id="cd06257">
    <property type="entry name" value="DnaJ"/>
    <property type="match status" value="1"/>
</dbReference>
<proteinExistence type="predicted"/>
<feature type="domain" description="J" evidence="3">
    <location>
        <begin position="2"/>
        <end position="63"/>
    </location>
</feature>
<keyword evidence="5" id="KW-1185">Reference proteome</keyword>
<dbReference type="Pfam" id="PF00226">
    <property type="entry name" value="DnaJ"/>
    <property type="match status" value="1"/>
</dbReference>
<dbReference type="PRINTS" id="PR00625">
    <property type="entry name" value="JDOMAIN"/>
</dbReference>
<accession>A0A7Y0L2M1</accession>
<protein>
    <submittedName>
        <fullName evidence="4">DnaJ domain-containing protein</fullName>
    </submittedName>
</protein>